<reference evidence="1" key="1">
    <citation type="submission" date="2022-01" db="EMBL/GenBank/DDBJ databases">
        <title>Genome Sequence Resource for Two Populations of Ditylenchus destructor, the Migratory Endoparasitic Phytonematode.</title>
        <authorList>
            <person name="Zhang H."/>
            <person name="Lin R."/>
            <person name="Xie B."/>
        </authorList>
    </citation>
    <scope>NUCLEOTIDE SEQUENCE</scope>
    <source>
        <strain evidence="1">BazhouSP</strain>
    </source>
</reference>
<dbReference type="Proteomes" id="UP001201812">
    <property type="component" value="Unassembled WGS sequence"/>
</dbReference>
<sequence>MNSLRTSSTLSSPLSIFFSKYYFALICVILATVLLGSQQASAEPLAESTETQMDEKRAGYHSQFAFAKRRMPSAFAFAKRDFGGRAFAFAKRSEAEAQSSEENASLPADKRFDSPYSRFAFAKRGPNRFAFAKRWPAAGRNFAFA</sequence>
<organism evidence="1 2">
    <name type="scientific">Ditylenchus destructor</name>
    <dbReference type="NCBI Taxonomy" id="166010"/>
    <lineage>
        <taxon>Eukaryota</taxon>
        <taxon>Metazoa</taxon>
        <taxon>Ecdysozoa</taxon>
        <taxon>Nematoda</taxon>
        <taxon>Chromadorea</taxon>
        <taxon>Rhabditida</taxon>
        <taxon>Tylenchina</taxon>
        <taxon>Tylenchomorpha</taxon>
        <taxon>Sphaerularioidea</taxon>
        <taxon>Anguinidae</taxon>
        <taxon>Anguininae</taxon>
        <taxon>Ditylenchus</taxon>
    </lineage>
</organism>
<accession>A0AAD4N1X4</accession>
<dbReference type="EMBL" id="JAKKPZ010000020">
    <property type="protein sequence ID" value="KAI1711912.1"/>
    <property type="molecule type" value="Genomic_DNA"/>
</dbReference>
<keyword evidence="2" id="KW-1185">Reference proteome</keyword>
<name>A0AAD4N1X4_9BILA</name>
<evidence type="ECO:0000313" key="1">
    <source>
        <dbReference type="EMBL" id="KAI1711912.1"/>
    </source>
</evidence>
<dbReference type="AlphaFoldDB" id="A0AAD4N1X4"/>
<gene>
    <name evidence="1" type="ORF">DdX_09873</name>
</gene>
<protein>
    <submittedName>
        <fullName evidence="1">Uncharacterized protein</fullName>
    </submittedName>
</protein>
<evidence type="ECO:0000313" key="2">
    <source>
        <dbReference type="Proteomes" id="UP001201812"/>
    </source>
</evidence>
<proteinExistence type="predicted"/>
<comment type="caution">
    <text evidence="1">The sequence shown here is derived from an EMBL/GenBank/DDBJ whole genome shotgun (WGS) entry which is preliminary data.</text>
</comment>